<dbReference type="RefSeq" id="WP_201881161.1">
    <property type="nucleotide sequence ID" value="NZ_JAERRF010000029.1"/>
</dbReference>
<sequence>MSTPTATRLHAADASVTLLSNTPLVTDWSHRYFGPWWNAFEVPTKSLFTGPLVTADVDELAYADLATLMAACPHEEVTYAKARLLLTRDSTGTIISAISPDEGLAYRSEPLAERLTISGCAPEPVALAAARIAREMVRATLLWNGWTLLHASAVVHDGNALLAFGSKGSGKTTTALLLAHRGFQLLANDRVFIKPVGDELRVLPWPSAAAIGLGLLDALGLYDVVRDRLQAGEQLHPTQHQDVTDALLVGRREPLWEPGGKRERKVQVFPDQFSTWFGMKLATSGRAAALLFPRIDPSAVPALADGDRTLADDDFMTGATEDRYPDHFDLARGINGGGNDLACASVAERLAALPHHQVVLGHDIQANADFLAKLAGVQ</sequence>
<organism evidence="1 2">
    <name type="scientific">Streptomyces coffeae</name>
    <dbReference type="NCBI Taxonomy" id="621382"/>
    <lineage>
        <taxon>Bacteria</taxon>
        <taxon>Bacillati</taxon>
        <taxon>Actinomycetota</taxon>
        <taxon>Actinomycetes</taxon>
        <taxon>Kitasatosporales</taxon>
        <taxon>Streptomycetaceae</taxon>
        <taxon>Streptomyces</taxon>
    </lineage>
</organism>
<evidence type="ECO:0000313" key="2">
    <source>
        <dbReference type="Proteomes" id="UP000634229"/>
    </source>
</evidence>
<dbReference type="Proteomes" id="UP000634229">
    <property type="component" value="Unassembled WGS sequence"/>
</dbReference>
<name>A0ABS1NN67_9ACTN</name>
<reference evidence="1 2" key="1">
    <citation type="submission" date="2021-01" db="EMBL/GenBank/DDBJ databases">
        <title>WGS of actinomycetes isolated from Thailand.</title>
        <authorList>
            <person name="Thawai C."/>
        </authorList>
    </citation>
    <scope>NUCLEOTIDE SEQUENCE [LARGE SCALE GENOMIC DNA]</scope>
    <source>
        <strain evidence="1 2">CA1R205</strain>
    </source>
</reference>
<dbReference type="InterPro" id="IPR027417">
    <property type="entry name" value="P-loop_NTPase"/>
</dbReference>
<evidence type="ECO:0008006" key="3">
    <source>
        <dbReference type="Google" id="ProtNLM"/>
    </source>
</evidence>
<comment type="caution">
    <text evidence="1">The sequence shown here is derived from an EMBL/GenBank/DDBJ whole genome shotgun (WGS) entry which is preliminary data.</text>
</comment>
<protein>
    <recommendedName>
        <fullName evidence="3">HprK-related kinase B</fullName>
    </recommendedName>
</protein>
<evidence type="ECO:0000313" key="1">
    <source>
        <dbReference type="EMBL" id="MBL1101539.1"/>
    </source>
</evidence>
<dbReference type="SUPFAM" id="SSF53795">
    <property type="entry name" value="PEP carboxykinase-like"/>
    <property type="match status" value="1"/>
</dbReference>
<keyword evidence="2" id="KW-1185">Reference proteome</keyword>
<dbReference type="Gene3D" id="3.40.50.300">
    <property type="entry name" value="P-loop containing nucleotide triphosphate hydrolases"/>
    <property type="match status" value="1"/>
</dbReference>
<proteinExistence type="predicted"/>
<dbReference type="EMBL" id="JAERRF010000029">
    <property type="protein sequence ID" value="MBL1101539.1"/>
    <property type="molecule type" value="Genomic_DNA"/>
</dbReference>
<accession>A0ABS1NN67</accession>
<gene>
    <name evidence="1" type="ORF">JK363_33805</name>
</gene>